<dbReference type="CDD" id="cd17933">
    <property type="entry name" value="DEXSc_RecD-like"/>
    <property type="match status" value="1"/>
</dbReference>
<dbReference type="InterPro" id="IPR027417">
    <property type="entry name" value="P-loop_NTPase"/>
</dbReference>
<evidence type="ECO:0000259" key="3">
    <source>
        <dbReference type="Pfam" id="PF13538"/>
    </source>
</evidence>
<dbReference type="SUPFAM" id="SSF52540">
    <property type="entry name" value="P-loop containing nucleoside triphosphate hydrolases"/>
    <property type="match status" value="2"/>
</dbReference>
<evidence type="ECO:0000259" key="4">
    <source>
        <dbReference type="Pfam" id="PF14490"/>
    </source>
</evidence>
<dbReference type="Gene3D" id="3.40.50.300">
    <property type="entry name" value="P-loop containing nucleotide triphosphate hydrolases"/>
    <property type="match status" value="2"/>
</dbReference>
<organism evidence="5 6">
    <name type="scientific">Vibrio splendidus</name>
    <dbReference type="NCBI Taxonomy" id="29497"/>
    <lineage>
        <taxon>Bacteria</taxon>
        <taxon>Pseudomonadati</taxon>
        <taxon>Pseudomonadota</taxon>
        <taxon>Gammaproteobacteria</taxon>
        <taxon>Vibrionales</taxon>
        <taxon>Vibrionaceae</taxon>
        <taxon>Vibrio</taxon>
    </lineage>
</organism>
<evidence type="ECO:0000256" key="2">
    <source>
        <dbReference type="ARBA" id="ARBA00022840"/>
    </source>
</evidence>
<dbReference type="Gene3D" id="2.30.30.940">
    <property type="match status" value="1"/>
</dbReference>
<name>A0A2N7JND9_VIBSP</name>
<dbReference type="CDD" id="cd18809">
    <property type="entry name" value="SF1_C_RecD"/>
    <property type="match status" value="1"/>
</dbReference>
<feature type="domain" description="UvrD-like helicase C-terminal" evidence="3">
    <location>
        <begin position="684"/>
        <end position="729"/>
    </location>
</feature>
<evidence type="ECO:0000256" key="1">
    <source>
        <dbReference type="ARBA" id="ARBA00022741"/>
    </source>
</evidence>
<keyword evidence="2" id="KW-0067">ATP-binding</keyword>
<dbReference type="Pfam" id="PF14490">
    <property type="entry name" value="HHH_RecD2"/>
    <property type="match status" value="1"/>
</dbReference>
<dbReference type="Pfam" id="PF13604">
    <property type="entry name" value="AAA_30"/>
    <property type="match status" value="1"/>
</dbReference>
<evidence type="ECO:0000313" key="5">
    <source>
        <dbReference type="EMBL" id="PMM43579.1"/>
    </source>
</evidence>
<reference evidence="6" key="1">
    <citation type="submission" date="2016-07" db="EMBL/GenBank/DDBJ databases">
        <title>Nontailed viruses are major unrecognized killers of bacteria in the ocean.</title>
        <authorList>
            <person name="Kauffman K."/>
            <person name="Hussain F."/>
            <person name="Yang J."/>
            <person name="Arevalo P."/>
            <person name="Brown J."/>
            <person name="Cutler M."/>
            <person name="Kelly L."/>
            <person name="Polz M.F."/>
        </authorList>
    </citation>
    <scope>NUCLEOTIDE SEQUENCE [LARGE SCALE GENOMIC DNA]</scope>
    <source>
        <strain evidence="6">10N.261.48.B5</strain>
    </source>
</reference>
<dbReference type="InterPro" id="IPR050534">
    <property type="entry name" value="Coronavir_polyprotein_1ab"/>
</dbReference>
<protein>
    <recommendedName>
        <fullName evidence="7">AAA+ ATPase domain-containing protein</fullName>
    </recommendedName>
</protein>
<accession>A0A2N7JND9</accession>
<sequence>MDNTAPKHHEELKEFTGLLRVVRVDSKGAGLFRATCTLTDDIGEILDREGLYYLDSSYHLMGHFVEVGQVWLIERGVRWSSSLTTQNGYVRPAHTIEPSLVVMCRPSGKHLIWHFTNYQWYPGIGEKKAESLIDTLSDGSGYVPLYDALDNQQIDRLASAPLITEWDAEVLIEGWERYGSTDVLAWLEDKQIEPDLAWRFFSFHGKKTIEAIEADPYCLTSFNMQWREVDELAQFKFEIARNDERRLQAAVTEVLWGAFNDHGHTKVELPYFLDNMKRYVGDDLEKWVSAHTGMIDQSRGLVRGEYIHVFEPAVMEMMVANRIADLLNTNYQPPLSIDTILSVISEFEVQQGFRLTKEQKEAVSTSVSTPFSIITGGAGVGKTTVLKALYALYDAASFERVQLALAGRAAQRMSEATGEDATTIAGHLYHFDWGQVDDADLKRMVVVVDEASMVDIHTMYRLVDRIPPQVHLILIGDPYQLPPVGAGLVLHELVDRPYLPVSRLSVVKRTTADSSIPLVAGDVRNGRVSNELGDNVEFHKVDLKQIANRAINEYMKDTESSQILCSTNAMVDCVNTTAQKRLNPNGVILPYIIEGKIYDSEVRLNDPVICTANLYRQEYDLRNGTMGRIIEVYNEPRTFEVKPSNKSKKTKLMTSYGRAWWDNDSDTGFETELPIEVIEKLHLAYGITVHKAQGSQFRHVIFVAVDGQSLDRTLVYTAITRASHHAVVMGDINAVNKAISRPPSAANRLVGLGQFLDEIVEEL</sequence>
<evidence type="ECO:0000313" key="6">
    <source>
        <dbReference type="Proteomes" id="UP000235533"/>
    </source>
</evidence>
<dbReference type="Gene3D" id="1.10.10.2220">
    <property type="match status" value="1"/>
</dbReference>
<keyword evidence="1" id="KW-0547">Nucleotide-binding</keyword>
<dbReference type="EMBL" id="MCZF01000259">
    <property type="protein sequence ID" value="PMM43579.1"/>
    <property type="molecule type" value="Genomic_DNA"/>
</dbReference>
<dbReference type="Proteomes" id="UP000235533">
    <property type="component" value="Unassembled WGS sequence"/>
</dbReference>
<dbReference type="InterPro" id="IPR027785">
    <property type="entry name" value="UvrD-like_helicase_C"/>
</dbReference>
<dbReference type="AlphaFoldDB" id="A0A2N7JND9"/>
<dbReference type="GO" id="GO:0003678">
    <property type="term" value="F:DNA helicase activity"/>
    <property type="evidence" value="ECO:0007669"/>
    <property type="project" value="UniProtKB-ARBA"/>
</dbReference>
<dbReference type="RefSeq" id="WP_102553091.1">
    <property type="nucleotide sequence ID" value="NZ_MCZF01000259.1"/>
</dbReference>
<comment type="caution">
    <text evidence="5">The sequence shown here is derived from an EMBL/GenBank/DDBJ whole genome shotgun (WGS) entry which is preliminary data.</text>
</comment>
<dbReference type="InterPro" id="IPR029493">
    <property type="entry name" value="RecD2-like_HHH"/>
</dbReference>
<gene>
    <name evidence="5" type="ORF">BCT54_06250</name>
</gene>
<dbReference type="GO" id="GO:0005524">
    <property type="term" value="F:ATP binding"/>
    <property type="evidence" value="ECO:0007669"/>
    <property type="project" value="UniProtKB-KW"/>
</dbReference>
<evidence type="ECO:0008006" key="7">
    <source>
        <dbReference type="Google" id="ProtNLM"/>
    </source>
</evidence>
<dbReference type="Pfam" id="PF13538">
    <property type="entry name" value="UvrD_C_2"/>
    <property type="match status" value="1"/>
</dbReference>
<dbReference type="PANTHER" id="PTHR43788">
    <property type="entry name" value="DNA2/NAM7 HELICASE FAMILY MEMBER"/>
    <property type="match status" value="1"/>
</dbReference>
<feature type="domain" description="ATP-dependent RecD2 DNA helicase-like helix-hairpin-helix" evidence="4">
    <location>
        <begin position="179"/>
        <end position="265"/>
    </location>
</feature>
<dbReference type="PANTHER" id="PTHR43788:SF6">
    <property type="entry name" value="DNA HELICASE B"/>
    <property type="match status" value="1"/>
</dbReference>
<proteinExistence type="predicted"/>